<evidence type="ECO:0000313" key="5">
    <source>
        <dbReference type="EMBL" id="TMM49736.1"/>
    </source>
</evidence>
<proteinExistence type="predicted"/>
<dbReference type="SMART" id="SM00267">
    <property type="entry name" value="GGDEF"/>
    <property type="match status" value="1"/>
</dbReference>
<dbReference type="OrthoDB" id="9812260at2"/>
<comment type="catalytic activity">
    <reaction evidence="2">
        <text>2 GTP = 3',3'-c-di-GMP + 2 diphosphate</text>
        <dbReference type="Rhea" id="RHEA:24898"/>
        <dbReference type="ChEBI" id="CHEBI:33019"/>
        <dbReference type="ChEBI" id="CHEBI:37565"/>
        <dbReference type="ChEBI" id="CHEBI:58805"/>
        <dbReference type="EC" id="2.7.7.65"/>
    </reaction>
</comment>
<dbReference type="Pfam" id="PF00990">
    <property type="entry name" value="GGDEF"/>
    <property type="match status" value="1"/>
</dbReference>
<feature type="domain" description="GGDEF" evidence="4">
    <location>
        <begin position="267"/>
        <end position="398"/>
    </location>
</feature>
<keyword evidence="3" id="KW-0472">Membrane</keyword>
<feature type="transmembrane region" description="Helical" evidence="3">
    <location>
        <begin position="196"/>
        <end position="219"/>
    </location>
</feature>
<dbReference type="Pfam" id="PF05227">
    <property type="entry name" value="CHASE3"/>
    <property type="match status" value="1"/>
</dbReference>
<evidence type="ECO:0000259" key="4">
    <source>
        <dbReference type="PROSITE" id="PS50887"/>
    </source>
</evidence>
<dbReference type="NCBIfam" id="TIGR00254">
    <property type="entry name" value="GGDEF"/>
    <property type="match status" value="1"/>
</dbReference>
<dbReference type="PANTHER" id="PTHR45138:SF9">
    <property type="entry name" value="DIGUANYLATE CYCLASE DGCM-RELATED"/>
    <property type="match status" value="1"/>
</dbReference>
<dbReference type="CDD" id="cd01949">
    <property type="entry name" value="GGDEF"/>
    <property type="match status" value="1"/>
</dbReference>
<dbReference type="Gene3D" id="3.30.70.270">
    <property type="match status" value="1"/>
</dbReference>
<dbReference type="SUPFAM" id="SSF55073">
    <property type="entry name" value="Nucleotide cyclase"/>
    <property type="match status" value="1"/>
</dbReference>
<name>A0A5S3P8I9_9SPHN</name>
<evidence type="ECO:0000313" key="6">
    <source>
        <dbReference type="Proteomes" id="UP000309668"/>
    </source>
</evidence>
<keyword evidence="3" id="KW-1133">Transmembrane helix</keyword>
<dbReference type="PROSITE" id="PS50887">
    <property type="entry name" value="GGDEF"/>
    <property type="match status" value="1"/>
</dbReference>
<sequence>MWIVDQVARRSRHSDWRGYFLIACIAALALMLAGASFSAWRSAQERRAAEERQVRTLEVLIQTDKLRASLLDQMRGERGYLLTSEDAFLEPYVAGRANAAHSYTSLDQLTAKDPSQQERLGRLQQDIAMLETTLARMIEFERRGDHTSAVSMVRSGKDRGAIERILSEIDKIEAHERTLLARRTATSRRWASANEAYQYVLAAVGLLLLALALGATIFVRRAVGAEAAARRELQRIATTDVLTELPNRRAFMIELERSITRAESKGRSLSLAIFDIDHFKKINDHFGHPAGDQVIRAVAQRASDALRNRDLVGRVGGEEFAVILPSADLAVARTVCERVRWAIAENPLRFGDAIIPFTASIGIAELAEGDDLDRLMARADAALYAAKNGGRNQVQLAA</sequence>
<dbReference type="FunFam" id="3.30.70.270:FF:000001">
    <property type="entry name" value="Diguanylate cyclase domain protein"/>
    <property type="match status" value="1"/>
</dbReference>
<reference evidence="5 6" key="1">
    <citation type="submission" date="2019-05" db="EMBL/GenBank/DDBJ databases">
        <title>Erythrobacter marisflavi sp. nov., isolated from isolated from water of an estuary environment.</title>
        <authorList>
            <person name="Yoon J.-H."/>
        </authorList>
    </citation>
    <scope>NUCLEOTIDE SEQUENCE [LARGE SCALE GENOMIC DNA]</scope>
    <source>
        <strain evidence="5 6">KEM-5</strain>
    </source>
</reference>
<dbReference type="GO" id="GO:0052621">
    <property type="term" value="F:diguanylate cyclase activity"/>
    <property type="evidence" value="ECO:0007669"/>
    <property type="project" value="UniProtKB-EC"/>
</dbReference>
<keyword evidence="6" id="KW-1185">Reference proteome</keyword>
<evidence type="ECO:0000256" key="3">
    <source>
        <dbReference type="SAM" id="Phobius"/>
    </source>
</evidence>
<dbReference type="EMBL" id="VCAO01000001">
    <property type="protein sequence ID" value="TMM49736.1"/>
    <property type="molecule type" value="Genomic_DNA"/>
</dbReference>
<dbReference type="RefSeq" id="WP_138615298.1">
    <property type="nucleotide sequence ID" value="NZ_VCAO01000001.1"/>
</dbReference>
<feature type="transmembrane region" description="Helical" evidence="3">
    <location>
        <begin position="20"/>
        <end position="40"/>
    </location>
</feature>
<dbReference type="InterPro" id="IPR000160">
    <property type="entry name" value="GGDEF_dom"/>
</dbReference>
<keyword evidence="3" id="KW-0812">Transmembrane</keyword>
<dbReference type="EC" id="2.7.7.65" evidence="1"/>
<dbReference type="InterPro" id="IPR007891">
    <property type="entry name" value="CHASE3"/>
</dbReference>
<dbReference type="CDD" id="cd19410">
    <property type="entry name" value="HK9-like_sensor"/>
    <property type="match status" value="1"/>
</dbReference>
<dbReference type="PANTHER" id="PTHR45138">
    <property type="entry name" value="REGULATORY COMPONENTS OF SENSORY TRANSDUCTION SYSTEM"/>
    <property type="match status" value="1"/>
</dbReference>
<dbReference type="InterPro" id="IPR029787">
    <property type="entry name" value="Nucleotide_cyclase"/>
</dbReference>
<protein>
    <recommendedName>
        <fullName evidence="1">diguanylate cyclase</fullName>
        <ecNumber evidence="1">2.7.7.65</ecNumber>
    </recommendedName>
</protein>
<dbReference type="InterPro" id="IPR043128">
    <property type="entry name" value="Rev_trsase/Diguanyl_cyclase"/>
</dbReference>
<evidence type="ECO:0000256" key="1">
    <source>
        <dbReference type="ARBA" id="ARBA00012528"/>
    </source>
</evidence>
<dbReference type="Proteomes" id="UP000309668">
    <property type="component" value="Unassembled WGS sequence"/>
</dbReference>
<dbReference type="InterPro" id="IPR050469">
    <property type="entry name" value="Diguanylate_Cyclase"/>
</dbReference>
<gene>
    <name evidence="5" type="ORF">FEV51_00575</name>
</gene>
<dbReference type="AlphaFoldDB" id="A0A5S3P8I9"/>
<accession>A0A5S3P8I9</accession>
<organism evidence="5 6">
    <name type="scientific">Qipengyuania marisflavi</name>
    <dbReference type="NCBI Taxonomy" id="2486356"/>
    <lineage>
        <taxon>Bacteria</taxon>
        <taxon>Pseudomonadati</taxon>
        <taxon>Pseudomonadota</taxon>
        <taxon>Alphaproteobacteria</taxon>
        <taxon>Sphingomonadales</taxon>
        <taxon>Erythrobacteraceae</taxon>
        <taxon>Qipengyuania</taxon>
    </lineage>
</organism>
<comment type="caution">
    <text evidence="5">The sequence shown here is derived from an EMBL/GenBank/DDBJ whole genome shotgun (WGS) entry which is preliminary data.</text>
</comment>
<evidence type="ECO:0000256" key="2">
    <source>
        <dbReference type="ARBA" id="ARBA00034247"/>
    </source>
</evidence>